<dbReference type="Pfam" id="PF02086">
    <property type="entry name" value="MethyltransfD12"/>
    <property type="match status" value="2"/>
</dbReference>
<dbReference type="GO" id="GO:0043565">
    <property type="term" value="F:sequence-specific DNA binding"/>
    <property type="evidence" value="ECO:0007669"/>
    <property type="project" value="TreeGrafter"/>
</dbReference>
<dbReference type="EMBL" id="AP021861">
    <property type="protein sequence ID" value="BBO34440.1"/>
    <property type="molecule type" value="Genomic_DNA"/>
</dbReference>
<evidence type="ECO:0000256" key="5">
    <source>
        <dbReference type="ARBA" id="ARBA00047942"/>
    </source>
</evidence>
<feature type="binding site" evidence="6">
    <location>
        <position position="180"/>
    </location>
    <ligand>
        <name>S-adenosyl-L-methionine</name>
        <dbReference type="ChEBI" id="CHEBI:59789"/>
    </ligand>
</feature>
<proteinExistence type="predicted"/>
<dbReference type="PROSITE" id="PS00092">
    <property type="entry name" value="N6_MTASE"/>
    <property type="match status" value="1"/>
</dbReference>
<dbReference type="Gene3D" id="3.40.50.150">
    <property type="entry name" value="Vaccinia Virus protein VP39"/>
    <property type="match status" value="2"/>
</dbReference>
<dbReference type="GO" id="GO:0009007">
    <property type="term" value="F:site-specific DNA-methyltransferase (adenine-specific) activity"/>
    <property type="evidence" value="ECO:0007669"/>
    <property type="project" value="UniProtKB-EC"/>
</dbReference>
<name>A0A5K7XC94_9BACT</name>
<evidence type="ECO:0000256" key="3">
    <source>
        <dbReference type="ARBA" id="ARBA00022679"/>
    </source>
</evidence>
<dbReference type="GO" id="GO:1904047">
    <property type="term" value="F:S-adenosyl-L-methionine binding"/>
    <property type="evidence" value="ECO:0007669"/>
    <property type="project" value="TreeGrafter"/>
</dbReference>
<dbReference type="GO" id="GO:0009307">
    <property type="term" value="P:DNA restriction-modification system"/>
    <property type="evidence" value="ECO:0007669"/>
    <property type="project" value="InterPro"/>
</dbReference>
<feature type="binding site" evidence="6">
    <location>
        <position position="13"/>
    </location>
    <ligand>
        <name>S-adenosyl-L-methionine</name>
        <dbReference type="ChEBI" id="CHEBI:59789"/>
    </ligand>
</feature>
<keyword evidence="8" id="KW-1185">Reference proteome</keyword>
<dbReference type="GO" id="GO:0006298">
    <property type="term" value="P:mismatch repair"/>
    <property type="evidence" value="ECO:0007669"/>
    <property type="project" value="TreeGrafter"/>
</dbReference>
<reference evidence="8" key="1">
    <citation type="submission" date="2019-10" db="EMBL/GenBank/DDBJ databases">
        <title>Lacipirellula parvula gen. nov., sp. nov., representing a lineage of planctomycetes widespread in freshwater anoxic habitats, and description of the family Lacipirellulaceae.</title>
        <authorList>
            <person name="Dedysh S.N."/>
            <person name="Kulichevskaya I.S."/>
            <person name="Beletsky A.V."/>
            <person name="Rakitin A.L."/>
            <person name="Mardanov A.V."/>
            <person name="Ivanova A.A."/>
            <person name="Saltykova V.X."/>
            <person name="Rijpstra W.I.C."/>
            <person name="Sinninghe Damste J.S."/>
            <person name="Ravin N.V."/>
        </authorList>
    </citation>
    <scope>NUCLEOTIDE SEQUENCE [LARGE SCALE GENOMIC DNA]</scope>
    <source>
        <strain evidence="8">PX69</strain>
    </source>
</reference>
<keyword evidence="4" id="KW-0949">S-adenosyl-L-methionine</keyword>
<keyword evidence="2 7" id="KW-0489">Methyltransferase</keyword>
<dbReference type="AlphaFoldDB" id="A0A5K7XC94"/>
<feature type="binding site" evidence="6">
    <location>
        <position position="54"/>
    </location>
    <ligand>
        <name>S-adenosyl-L-methionine</name>
        <dbReference type="ChEBI" id="CHEBI:59789"/>
    </ligand>
</feature>
<evidence type="ECO:0000256" key="2">
    <source>
        <dbReference type="ARBA" id="ARBA00022603"/>
    </source>
</evidence>
<evidence type="ECO:0000313" key="7">
    <source>
        <dbReference type="EMBL" id="BBO34440.1"/>
    </source>
</evidence>
<dbReference type="KEGG" id="lpav:PLANPX_4052"/>
<dbReference type="Proteomes" id="UP000326837">
    <property type="component" value="Chromosome"/>
</dbReference>
<dbReference type="SUPFAM" id="SSF53335">
    <property type="entry name" value="S-adenosyl-L-methionine-dependent methyltransferases"/>
    <property type="match status" value="1"/>
</dbReference>
<evidence type="ECO:0000256" key="1">
    <source>
        <dbReference type="ARBA" id="ARBA00011900"/>
    </source>
</evidence>
<gene>
    <name evidence="7" type="ORF">PLANPX_4052</name>
</gene>
<dbReference type="PANTHER" id="PTHR30481">
    <property type="entry name" value="DNA ADENINE METHYLASE"/>
    <property type="match status" value="1"/>
</dbReference>
<dbReference type="PRINTS" id="PR00505">
    <property type="entry name" value="D12N6MTFRASE"/>
</dbReference>
<sequence length="264" mass="30297">MKLRPPVKWHGGKHYLASRIIELFPEHRIYLEPFGGAASVLLNKKPVDVEAYNDLDPRINRLFRVLRDEGDRFAAKLAFTPYSEAEFEACQEYSASASDLDMAVCDFVRWRQSFGGQGKTWSCTTTRARGGIAGDVNAWWSAIEMLPEIIARLQCIQILHRPAIEAINKFDYPEGLIYCDPPYVHATRAKGSRAIYEFEMTDQDHRDLAAVLMRCRSKVVLSGYPSELYEELYGDWRSVDFDIANHAAGGNSKRRMFERVWMNF</sequence>
<protein>
    <recommendedName>
        <fullName evidence="1">site-specific DNA-methyltransferase (adenine-specific)</fullName>
        <ecNumber evidence="1">2.1.1.72</ecNumber>
    </recommendedName>
</protein>
<dbReference type="REBASE" id="355891">
    <property type="entry name" value="M.PbaPX69ORF4052P"/>
</dbReference>
<dbReference type="EC" id="2.1.1.72" evidence="1"/>
<dbReference type="RefSeq" id="WP_152100016.1">
    <property type="nucleotide sequence ID" value="NZ_AP021861.1"/>
</dbReference>
<dbReference type="PIRSF" id="PIRSF000398">
    <property type="entry name" value="M_m6A_EcoRV"/>
    <property type="match status" value="1"/>
</dbReference>
<dbReference type="InterPro" id="IPR012263">
    <property type="entry name" value="M_m6A_EcoRV"/>
</dbReference>
<dbReference type="InterPro" id="IPR029063">
    <property type="entry name" value="SAM-dependent_MTases_sf"/>
</dbReference>
<evidence type="ECO:0000256" key="4">
    <source>
        <dbReference type="ARBA" id="ARBA00022691"/>
    </source>
</evidence>
<feature type="binding site" evidence="6">
    <location>
        <position position="9"/>
    </location>
    <ligand>
        <name>S-adenosyl-L-methionine</name>
        <dbReference type="ChEBI" id="CHEBI:59789"/>
    </ligand>
</feature>
<evidence type="ECO:0000313" key="8">
    <source>
        <dbReference type="Proteomes" id="UP000326837"/>
    </source>
</evidence>
<dbReference type="GO" id="GO:0032259">
    <property type="term" value="P:methylation"/>
    <property type="evidence" value="ECO:0007669"/>
    <property type="project" value="UniProtKB-KW"/>
</dbReference>
<dbReference type="InterPro" id="IPR002052">
    <property type="entry name" value="DNA_methylase_N6_adenine_CS"/>
</dbReference>
<dbReference type="InterPro" id="IPR012327">
    <property type="entry name" value="MeTrfase_D12"/>
</dbReference>
<accession>A0A5K7XC94</accession>
<dbReference type="PANTHER" id="PTHR30481:SF4">
    <property type="entry name" value="SITE-SPECIFIC DNA-METHYLTRANSFERASE (ADENINE-SPECIFIC)"/>
    <property type="match status" value="1"/>
</dbReference>
<organism evidence="7 8">
    <name type="scientific">Lacipirellula parvula</name>
    <dbReference type="NCBI Taxonomy" id="2650471"/>
    <lineage>
        <taxon>Bacteria</taxon>
        <taxon>Pseudomonadati</taxon>
        <taxon>Planctomycetota</taxon>
        <taxon>Planctomycetia</taxon>
        <taxon>Pirellulales</taxon>
        <taxon>Lacipirellulaceae</taxon>
        <taxon>Lacipirellula</taxon>
    </lineage>
</organism>
<comment type="catalytic activity">
    <reaction evidence="5">
        <text>a 2'-deoxyadenosine in DNA + S-adenosyl-L-methionine = an N(6)-methyl-2'-deoxyadenosine in DNA + S-adenosyl-L-homocysteine + H(+)</text>
        <dbReference type="Rhea" id="RHEA:15197"/>
        <dbReference type="Rhea" id="RHEA-COMP:12418"/>
        <dbReference type="Rhea" id="RHEA-COMP:12419"/>
        <dbReference type="ChEBI" id="CHEBI:15378"/>
        <dbReference type="ChEBI" id="CHEBI:57856"/>
        <dbReference type="ChEBI" id="CHEBI:59789"/>
        <dbReference type="ChEBI" id="CHEBI:90615"/>
        <dbReference type="ChEBI" id="CHEBI:90616"/>
        <dbReference type="EC" id="2.1.1.72"/>
    </reaction>
</comment>
<keyword evidence="3 7" id="KW-0808">Transferase</keyword>
<evidence type="ECO:0000256" key="6">
    <source>
        <dbReference type="PIRSR" id="PIRSR000398-1"/>
    </source>
</evidence>